<sequence length="51" mass="5726">MAMEKEDDGGGRKGGVNSDRINGKRHLEGSKTEKKYLSWRPNPSKSLNNDH</sequence>
<comment type="caution">
    <text evidence="2">The sequence shown here is derived from an EMBL/GenBank/DDBJ whole genome shotgun (WGS) entry which is preliminary data.</text>
</comment>
<protein>
    <submittedName>
        <fullName evidence="2">Uncharacterized protein</fullName>
    </submittedName>
</protein>
<name>S8DBV6_9LAMI</name>
<evidence type="ECO:0000256" key="1">
    <source>
        <dbReference type="SAM" id="MobiDB-lite"/>
    </source>
</evidence>
<feature type="compositionally biased region" description="Basic and acidic residues" evidence="1">
    <location>
        <begin position="21"/>
        <end position="36"/>
    </location>
</feature>
<feature type="region of interest" description="Disordered" evidence="1">
    <location>
        <begin position="1"/>
        <end position="51"/>
    </location>
</feature>
<organism evidence="2 3">
    <name type="scientific">Genlisea aurea</name>
    <dbReference type="NCBI Taxonomy" id="192259"/>
    <lineage>
        <taxon>Eukaryota</taxon>
        <taxon>Viridiplantae</taxon>
        <taxon>Streptophyta</taxon>
        <taxon>Embryophyta</taxon>
        <taxon>Tracheophyta</taxon>
        <taxon>Spermatophyta</taxon>
        <taxon>Magnoliopsida</taxon>
        <taxon>eudicotyledons</taxon>
        <taxon>Gunneridae</taxon>
        <taxon>Pentapetalae</taxon>
        <taxon>asterids</taxon>
        <taxon>lamiids</taxon>
        <taxon>Lamiales</taxon>
        <taxon>Lentibulariaceae</taxon>
        <taxon>Genlisea</taxon>
    </lineage>
</organism>
<dbReference type="EMBL" id="AUSU01007723">
    <property type="protein sequence ID" value="EPS60228.1"/>
    <property type="molecule type" value="Genomic_DNA"/>
</dbReference>
<keyword evidence="3" id="KW-1185">Reference proteome</keyword>
<evidence type="ECO:0000313" key="2">
    <source>
        <dbReference type="EMBL" id="EPS60228.1"/>
    </source>
</evidence>
<evidence type="ECO:0000313" key="3">
    <source>
        <dbReference type="Proteomes" id="UP000015453"/>
    </source>
</evidence>
<dbReference type="Proteomes" id="UP000015453">
    <property type="component" value="Unassembled WGS sequence"/>
</dbReference>
<accession>S8DBV6</accession>
<feature type="compositionally biased region" description="Polar residues" evidence="1">
    <location>
        <begin position="41"/>
        <end position="51"/>
    </location>
</feature>
<dbReference type="AlphaFoldDB" id="S8DBV6"/>
<gene>
    <name evidence="2" type="ORF">M569_14577</name>
</gene>
<reference evidence="2 3" key="1">
    <citation type="journal article" date="2013" name="BMC Genomics">
        <title>The miniature genome of a carnivorous plant Genlisea aurea contains a low number of genes and short non-coding sequences.</title>
        <authorList>
            <person name="Leushkin E.V."/>
            <person name="Sutormin R.A."/>
            <person name="Nabieva E.R."/>
            <person name="Penin A.A."/>
            <person name="Kondrashov A.S."/>
            <person name="Logacheva M.D."/>
        </authorList>
    </citation>
    <scope>NUCLEOTIDE SEQUENCE [LARGE SCALE GENOMIC DNA]</scope>
</reference>
<proteinExistence type="predicted"/>